<gene>
    <name evidence="1" type="ORF">RBEAN4_0193</name>
</gene>
<accession>A0A0F3Q9K3</accession>
<organism evidence="1 2">
    <name type="scientific">Rickettsia bellii str. RML An4</name>
    <dbReference type="NCBI Taxonomy" id="1359193"/>
    <lineage>
        <taxon>Bacteria</taxon>
        <taxon>Pseudomonadati</taxon>
        <taxon>Pseudomonadota</taxon>
        <taxon>Alphaproteobacteria</taxon>
        <taxon>Rickettsiales</taxon>
        <taxon>Rickettsiaceae</taxon>
        <taxon>Rickettsieae</taxon>
        <taxon>Rickettsia</taxon>
        <taxon>belli group</taxon>
    </lineage>
</organism>
<sequence length="163" mass="17128">MFSKMFNYFASSSKTHLDNTQESAINCGQHSAEAASYAVKTLPQILLGLITFKEISGSVMTGYAFGFALPEFAKVIVKSLASTIFFHPTASMVGTVAVTVAANSENVVECIKNTAHALYDAGSTVYEGTLCAVNGAAAAATFVYDNVYSTDVQLSGNAIEAVL</sequence>
<dbReference type="PATRIC" id="fig|1359193.3.peg.184"/>
<proteinExistence type="predicted"/>
<keyword evidence="2" id="KW-1185">Reference proteome</keyword>
<dbReference type="Proteomes" id="UP000033661">
    <property type="component" value="Unassembled WGS sequence"/>
</dbReference>
<name>A0A0F3Q9K3_RICBE</name>
<protein>
    <submittedName>
        <fullName evidence="1">Uncharacterized protein</fullName>
    </submittedName>
</protein>
<evidence type="ECO:0000313" key="1">
    <source>
        <dbReference type="EMBL" id="KJV89223.1"/>
    </source>
</evidence>
<dbReference type="EMBL" id="LAOI01000001">
    <property type="protein sequence ID" value="KJV89223.1"/>
    <property type="molecule type" value="Genomic_DNA"/>
</dbReference>
<evidence type="ECO:0000313" key="2">
    <source>
        <dbReference type="Proteomes" id="UP000033661"/>
    </source>
</evidence>
<dbReference type="AlphaFoldDB" id="A0A0F3Q9K3"/>
<reference evidence="1 2" key="1">
    <citation type="submission" date="2015-02" db="EMBL/GenBank/DDBJ databases">
        <title>Genome Sequencing of Rickettsiales.</title>
        <authorList>
            <person name="Daugherty S.C."/>
            <person name="Su Q."/>
            <person name="Abolude K."/>
            <person name="Beier-Sexton M."/>
            <person name="Carlyon J.A."/>
            <person name="Carter R."/>
            <person name="Day N.P."/>
            <person name="Dumler S.J."/>
            <person name="Dyachenko V."/>
            <person name="Godinez A."/>
            <person name="Kurtti T.J."/>
            <person name="Lichay M."/>
            <person name="Mullins K.E."/>
            <person name="Ott S."/>
            <person name="Pappas-Brown V."/>
            <person name="Paris D.H."/>
            <person name="Patel P."/>
            <person name="Richards A.L."/>
            <person name="Sadzewicz L."/>
            <person name="Sears K."/>
            <person name="Seidman D."/>
            <person name="Sengamalay N."/>
            <person name="Stenos J."/>
            <person name="Tallon L.J."/>
            <person name="Vincent G."/>
            <person name="Fraser C.M."/>
            <person name="Munderloh U."/>
            <person name="Dunning-Hotopp J.C."/>
        </authorList>
    </citation>
    <scope>NUCLEOTIDE SEQUENCE [LARGE SCALE GENOMIC DNA]</scope>
    <source>
        <strain evidence="1 2">RML An4</strain>
    </source>
</reference>
<dbReference type="RefSeq" id="WP_012151643.1">
    <property type="nucleotide sequence ID" value="NZ_LAOI01000001.1"/>
</dbReference>
<comment type="caution">
    <text evidence="1">The sequence shown here is derived from an EMBL/GenBank/DDBJ whole genome shotgun (WGS) entry which is preliminary data.</text>
</comment>